<accession>A0AB40BY21</accession>
<evidence type="ECO:0000313" key="2">
    <source>
        <dbReference type="RefSeq" id="XP_039131833.1"/>
    </source>
</evidence>
<dbReference type="PANTHER" id="PTHR35317:SF35">
    <property type="entry name" value="DUF4219 DOMAIN-CONTAINING PROTEIN"/>
    <property type="match status" value="1"/>
</dbReference>
<sequence length="130" mass="14832">MREGERVQQYVSRIIILVNKINGLGYDLEEKEVGSKVTRSLTPKYDHMITSIKEARDVDQLSLDELSGILQAYEAIFDRFVDQQTYKVLYVKGEASTSSGGPQECENWPTDFNRERCRGFRGRGRGYDGG</sequence>
<dbReference type="AlphaFoldDB" id="A0AB40BY21"/>
<dbReference type="Proteomes" id="UP001515500">
    <property type="component" value="Chromosome 9"/>
</dbReference>
<proteinExistence type="predicted"/>
<name>A0AB40BY21_DIOCR</name>
<dbReference type="Pfam" id="PF14223">
    <property type="entry name" value="Retrotran_gag_2"/>
    <property type="match status" value="1"/>
</dbReference>
<dbReference type="PANTHER" id="PTHR35317">
    <property type="entry name" value="OS04G0629600 PROTEIN"/>
    <property type="match status" value="1"/>
</dbReference>
<reference evidence="2" key="1">
    <citation type="submission" date="2025-08" db="UniProtKB">
        <authorList>
            <consortium name="RefSeq"/>
        </authorList>
    </citation>
    <scope>IDENTIFICATION</scope>
</reference>
<gene>
    <name evidence="2" type="primary">LOC120268553</name>
</gene>
<evidence type="ECO:0000313" key="1">
    <source>
        <dbReference type="Proteomes" id="UP001515500"/>
    </source>
</evidence>
<keyword evidence="1" id="KW-1185">Reference proteome</keyword>
<organism evidence="1 2">
    <name type="scientific">Dioscorea cayennensis subsp. rotundata</name>
    <name type="common">White Guinea yam</name>
    <name type="synonym">Dioscorea rotundata</name>
    <dbReference type="NCBI Taxonomy" id="55577"/>
    <lineage>
        <taxon>Eukaryota</taxon>
        <taxon>Viridiplantae</taxon>
        <taxon>Streptophyta</taxon>
        <taxon>Embryophyta</taxon>
        <taxon>Tracheophyta</taxon>
        <taxon>Spermatophyta</taxon>
        <taxon>Magnoliopsida</taxon>
        <taxon>Liliopsida</taxon>
        <taxon>Dioscoreales</taxon>
        <taxon>Dioscoreaceae</taxon>
        <taxon>Dioscorea</taxon>
    </lineage>
</organism>
<protein>
    <submittedName>
        <fullName evidence="2">Uncharacterized protein LOC120268553</fullName>
    </submittedName>
</protein>
<dbReference type="GeneID" id="120268553"/>
<dbReference type="RefSeq" id="XP_039131833.1">
    <property type="nucleotide sequence ID" value="XM_039275899.1"/>
</dbReference>